<evidence type="ECO:0000313" key="2">
    <source>
        <dbReference type="Proteomes" id="UP000236732"/>
    </source>
</evidence>
<gene>
    <name evidence="1" type="ORF">SAMN05444920_1498</name>
</gene>
<sequence>MHIDATIEHYRNLLDRTWMRERFAWTVIISNDREIHFREIATELSGGAPPEMWDETPRMACDHLRNINLIIPVKSGHRINIIEPGAIHTNDREFLQWVSTGCRAWSVSWHINGGERLICAEDGEILFGIGEYLDTDNPFGTRVATTQPELDVMRQSSLTERKAAALAIMEMHGGFRLSLEWLDSPQTIVAVDQPIPPGATPPSAFASIEPELAAHLRGASPIVRRSFLVRLTERLAGSFDLHIPEVTAILDQIRSGNHPTPREWYDLAIATMYLAHDEWFDDPSDADPEWLRWQAAIAIRHALRSLDTDAQNIESLLSARNALHSIWATLREEIMSLPSDY</sequence>
<name>A0A1H6F199_9ACTN</name>
<dbReference type="OrthoDB" id="3528874at2"/>
<dbReference type="EMBL" id="FNVT01000049">
    <property type="protein sequence ID" value="SEH03938.1"/>
    <property type="molecule type" value="Genomic_DNA"/>
</dbReference>
<dbReference type="RefSeq" id="WP_146104275.1">
    <property type="nucleotide sequence ID" value="NZ_FNVT01000049.1"/>
</dbReference>
<organism evidence="1 2">
    <name type="scientific">Nonomuraea solani</name>
    <dbReference type="NCBI Taxonomy" id="1144553"/>
    <lineage>
        <taxon>Bacteria</taxon>
        <taxon>Bacillati</taxon>
        <taxon>Actinomycetota</taxon>
        <taxon>Actinomycetes</taxon>
        <taxon>Streptosporangiales</taxon>
        <taxon>Streptosporangiaceae</taxon>
        <taxon>Nonomuraea</taxon>
    </lineage>
</organism>
<dbReference type="AlphaFoldDB" id="A0A1H6F199"/>
<accession>A0A1H6F199</accession>
<protein>
    <submittedName>
        <fullName evidence="1">Uncharacterized protein</fullName>
    </submittedName>
</protein>
<keyword evidence="2" id="KW-1185">Reference proteome</keyword>
<proteinExistence type="predicted"/>
<dbReference type="Proteomes" id="UP000236732">
    <property type="component" value="Unassembled WGS sequence"/>
</dbReference>
<reference evidence="1 2" key="1">
    <citation type="submission" date="2016-10" db="EMBL/GenBank/DDBJ databases">
        <authorList>
            <person name="de Groot N.N."/>
        </authorList>
    </citation>
    <scope>NUCLEOTIDE SEQUENCE [LARGE SCALE GENOMIC DNA]</scope>
    <source>
        <strain evidence="1 2">CGMCC 4.7037</strain>
    </source>
</reference>
<evidence type="ECO:0000313" key="1">
    <source>
        <dbReference type="EMBL" id="SEH03938.1"/>
    </source>
</evidence>